<dbReference type="PANTHER" id="PTHR43080:SF2">
    <property type="entry name" value="CBS DOMAIN-CONTAINING PROTEIN"/>
    <property type="match status" value="1"/>
</dbReference>
<dbReference type="InterPro" id="IPR051257">
    <property type="entry name" value="Diverse_CBS-Domain"/>
</dbReference>
<dbReference type="Gene3D" id="3.10.580.10">
    <property type="entry name" value="CBS-domain"/>
    <property type="match status" value="1"/>
</dbReference>
<dbReference type="SMART" id="SM00116">
    <property type="entry name" value="CBS"/>
    <property type="match status" value="2"/>
</dbReference>
<dbReference type="PANTHER" id="PTHR43080">
    <property type="entry name" value="CBS DOMAIN-CONTAINING PROTEIN CBSX3, MITOCHONDRIAL"/>
    <property type="match status" value="1"/>
</dbReference>
<reference evidence="4 5" key="1">
    <citation type="submission" date="2017-09" db="EMBL/GenBank/DDBJ databases">
        <title>Complete genome sequence of Verrucomicrobial strain HZ-65, isolated from freshwater.</title>
        <authorList>
            <person name="Choi A."/>
        </authorList>
    </citation>
    <scope>NUCLEOTIDE SEQUENCE [LARGE SCALE GENOMIC DNA]</scope>
    <source>
        <strain evidence="4 5">HZ-65</strain>
    </source>
</reference>
<evidence type="ECO:0000256" key="1">
    <source>
        <dbReference type="ARBA" id="ARBA00023122"/>
    </source>
</evidence>
<name>A0A290Q7F5_9BACT</name>
<feature type="domain" description="CBS" evidence="3">
    <location>
        <begin position="9"/>
        <end position="69"/>
    </location>
</feature>
<keyword evidence="1 2" id="KW-0129">CBS domain</keyword>
<dbReference type="Proteomes" id="UP000217265">
    <property type="component" value="Chromosome"/>
</dbReference>
<dbReference type="PROSITE" id="PS51371">
    <property type="entry name" value="CBS"/>
    <property type="match status" value="2"/>
</dbReference>
<dbReference type="EMBL" id="CP023344">
    <property type="protein sequence ID" value="ATC64635.1"/>
    <property type="molecule type" value="Genomic_DNA"/>
</dbReference>
<evidence type="ECO:0000256" key="2">
    <source>
        <dbReference type="PROSITE-ProRule" id="PRU00703"/>
    </source>
</evidence>
<accession>A0A290Q7F5</accession>
<keyword evidence="4" id="KW-0418">Kinase</keyword>
<dbReference type="InterPro" id="IPR046342">
    <property type="entry name" value="CBS_dom_sf"/>
</dbReference>
<dbReference type="KEGG" id="vbh:CMV30_12070"/>
<keyword evidence="4" id="KW-0808">Transferase</keyword>
<dbReference type="RefSeq" id="WP_096056266.1">
    <property type="nucleotide sequence ID" value="NZ_CP023344.1"/>
</dbReference>
<dbReference type="AlphaFoldDB" id="A0A290Q7F5"/>
<dbReference type="InterPro" id="IPR044725">
    <property type="entry name" value="CBSX3_CBS_dom"/>
</dbReference>
<dbReference type="SUPFAM" id="SSF54631">
    <property type="entry name" value="CBS-domain pair"/>
    <property type="match status" value="1"/>
</dbReference>
<evidence type="ECO:0000259" key="3">
    <source>
        <dbReference type="PROSITE" id="PS51371"/>
    </source>
</evidence>
<dbReference type="InterPro" id="IPR000644">
    <property type="entry name" value="CBS_dom"/>
</dbReference>
<dbReference type="CDD" id="cd04623">
    <property type="entry name" value="CBS_pair_bac_euk"/>
    <property type="match status" value="1"/>
</dbReference>
<protein>
    <submittedName>
        <fullName evidence="4">Histidine kinase</fullName>
    </submittedName>
</protein>
<keyword evidence="5" id="KW-1185">Reference proteome</keyword>
<feature type="domain" description="CBS" evidence="3">
    <location>
        <begin position="77"/>
        <end position="135"/>
    </location>
</feature>
<evidence type="ECO:0000313" key="5">
    <source>
        <dbReference type="Proteomes" id="UP000217265"/>
    </source>
</evidence>
<dbReference type="Pfam" id="PF00571">
    <property type="entry name" value="CBS"/>
    <property type="match status" value="2"/>
</dbReference>
<gene>
    <name evidence="4" type="ORF">CMV30_12070</name>
</gene>
<proteinExistence type="predicted"/>
<sequence>MNTPIAVLLSRKSSGVFSVAVTASVADAVRVMNLHKVGSVVVMQSGRLAGIFTERDVLTRVVASGRAPEFTSMVNVMTRDPLTVTPQTSVEVVMRLFTDHRCRHLPVVDDEDGGLKGIISIGDVTRWMVDENRAEAEHLKQYIAGGF</sequence>
<dbReference type="OrthoDB" id="9802114at2"/>
<organism evidence="4 5">
    <name type="scientific">Nibricoccus aquaticus</name>
    <dbReference type="NCBI Taxonomy" id="2576891"/>
    <lineage>
        <taxon>Bacteria</taxon>
        <taxon>Pseudomonadati</taxon>
        <taxon>Verrucomicrobiota</taxon>
        <taxon>Opitutia</taxon>
        <taxon>Opitutales</taxon>
        <taxon>Opitutaceae</taxon>
        <taxon>Nibricoccus</taxon>
    </lineage>
</organism>
<dbReference type="GO" id="GO:0016301">
    <property type="term" value="F:kinase activity"/>
    <property type="evidence" value="ECO:0007669"/>
    <property type="project" value="UniProtKB-KW"/>
</dbReference>
<evidence type="ECO:0000313" key="4">
    <source>
        <dbReference type="EMBL" id="ATC64635.1"/>
    </source>
</evidence>